<feature type="compositionally biased region" description="Polar residues" evidence="5">
    <location>
        <begin position="93"/>
        <end position="106"/>
    </location>
</feature>
<dbReference type="EMBL" id="MU859147">
    <property type="protein sequence ID" value="KAK3951455.1"/>
    <property type="molecule type" value="Genomic_DNA"/>
</dbReference>
<dbReference type="PANTHER" id="PTHR34997:SF2">
    <property type="entry name" value="LYSM DOMAIN-CONTAINING PROTEIN-RELATED"/>
    <property type="match status" value="1"/>
</dbReference>
<evidence type="ECO:0000256" key="1">
    <source>
        <dbReference type="ARBA" id="ARBA00022669"/>
    </source>
</evidence>
<sequence>MGVVTKPPKQNPSITADCGNLVVGKSYCVEALNEPAPAPSTTTTTTTSSSTSLTSSTSTTISTSTSTTTTKAAVTTTSTPTTLKTSTTTTITQPATIPSNGITTPSPAQPSIVSNCDKFYLVKAGDTCDVITQSQAAPVCGPTPMPACPSSVTNPLFRLAATTTKAGNGIATPTPIQPNMVANCDSFYKVKSGDTCDVIAAKSGISSAQIISSNASVGSGCTQPAATTTTNTGNGIATPTSIQSGMTTSCKTFHFVSSGQTCVTIVAKYKITLANFVKWNPAVGGTACTGLWANTYACVAVL</sequence>
<keyword evidence="8" id="KW-1185">Reference proteome</keyword>
<dbReference type="InterPro" id="IPR036779">
    <property type="entry name" value="LysM_dom_sf"/>
</dbReference>
<keyword evidence="1" id="KW-0147">Chitin-binding</keyword>
<accession>A0AAN6SF80</accession>
<dbReference type="SMART" id="SM00257">
    <property type="entry name" value="LysM"/>
    <property type="match status" value="2"/>
</dbReference>
<feature type="compositionally biased region" description="Low complexity" evidence="5">
    <location>
        <begin position="39"/>
        <end position="92"/>
    </location>
</feature>
<evidence type="ECO:0000313" key="8">
    <source>
        <dbReference type="Proteomes" id="UP001303222"/>
    </source>
</evidence>
<comment type="caution">
    <text evidence="7">The sequence shown here is derived from an EMBL/GenBank/DDBJ whole genome shotgun (WGS) entry which is preliminary data.</text>
</comment>
<gene>
    <name evidence="7" type="ORF">QBC32DRAFT_371120</name>
</gene>
<protein>
    <recommendedName>
        <fullName evidence="6">LysM domain-containing protein</fullName>
    </recommendedName>
</protein>
<name>A0AAN6SF80_9PEZI</name>
<dbReference type="AlphaFoldDB" id="A0AAN6SF80"/>
<reference evidence="7" key="2">
    <citation type="submission" date="2023-06" db="EMBL/GenBank/DDBJ databases">
        <authorList>
            <consortium name="Lawrence Berkeley National Laboratory"/>
            <person name="Mondo S.J."/>
            <person name="Hensen N."/>
            <person name="Bonometti L."/>
            <person name="Westerberg I."/>
            <person name="Brannstrom I.O."/>
            <person name="Guillou S."/>
            <person name="Cros-Aarteil S."/>
            <person name="Calhoun S."/>
            <person name="Haridas S."/>
            <person name="Kuo A."/>
            <person name="Pangilinan J."/>
            <person name="Riley R."/>
            <person name="Labutti K."/>
            <person name="Andreopoulos B."/>
            <person name="Lipzen A."/>
            <person name="Chen C."/>
            <person name="Yanf M."/>
            <person name="Daum C."/>
            <person name="Ng V."/>
            <person name="Clum A."/>
            <person name="Steindorff A."/>
            <person name="Ohm R."/>
            <person name="Martin F."/>
            <person name="Silar P."/>
            <person name="Natvig D."/>
            <person name="Lalanne C."/>
            <person name="Gautier V."/>
            <person name="Ament-Velasquez S.L."/>
            <person name="Kruys A."/>
            <person name="Hutchinson M.I."/>
            <person name="Powell A.J."/>
            <person name="Barry K."/>
            <person name="Miller A.N."/>
            <person name="Grigoriev I.V."/>
            <person name="Debuchy R."/>
            <person name="Gladieux P."/>
            <person name="Thoren M.H."/>
            <person name="Johannesson H."/>
        </authorList>
    </citation>
    <scope>NUCLEOTIDE SEQUENCE</scope>
    <source>
        <strain evidence="7">CBS 626.80</strain>
    </source>
</reference>
<feature type="domain" description="LysM" evidence="6">
    <location>
        <begin position="252"/>
        <end position="299"/>
    </location>
</feature>
<keyword evidence="3" id="KW-0843">Virulence</keyword>
<dbReference type="GO" id="GO:0008061">
    <property type="term" value="F:chitin binding"/>
    <property type="evidence" value="ECO:0007669"/>
    <property type="project" value="UniProtKB-KW"/>
</dbReference>
<dbReference type="Proteomes" id="UP001303222">
    <property type="component" value="Unassembled WGS sequence"/>
</dbReference>
<dbReference type="SUPFAM" id="SSF54106">
    <property type="entry name" value="LysM domain"/>
    <property type="match status" value="2"/>
</dbReference>
<evidence type="ECO:0000313" key="7">
    <source>
        <dbReference type="EMBL" id="KAK3951455.1"/>
    </source>
</evidence>
<dbReference type="InterPro" id="IPR052210">
    <property type="entry name" value="LysM1-like"/>
</dbReference>
<evidence type="ECO:0000256" key="2">
    <source>
        <dbReference type="ARBA" id="ARBA00022729"/>
    </source>
</evidence>
<dbReference type="CDD" id="cd00118">
    <property type="entry name" value="LysM"/>
    <property type="match status" value="1"/>
</dbReference>
<evidence type="ECO:0000256" key="3">
    <source>
        <dbReference type="ARBA" id="ARBA00023026"/>
    </source>
</evidence>
<evidence type="ECO:0000256" key="5">
    <source>
        <dbReference type="SAM" id="MobiDB-lite"/>
    </source>
</evidence>
<feature type="region of interest" description="Disordered" evidence="5">
    <location>
        <begin position="34"/>
        <end position="106"/>
    </location>
</feature>
<proteinExistence type="inferred from homology"/>
<organism evidence="7 8">
    <name type="scientific">Pseudoneurospora amorphoporcata</name>
    <dbReference type="NCBI Taxonomy" id="241081"/>
    <lineage>
        <taxon>Eukaryota</taxon>
        <taxon>Fungi</taxon>
        <taxon>Dikarya</taxon>
        <taxon>Ascomycota</taxon>
        <taxon>Pezizomycotina</taxon>
        <taxon>Sordariomycetes</taxon>
        <taxon>Sordariomycetidae</taxon>
        <taxon>Sordariales</taxon>
        <taxon>Sordariaceae</taxon>
        <taxon>Pseudoneurospora</taxon>
    </lineage>
</organism>
<reference evidence="7" key="1">
    <citation type="journal article" date="2023" name="Mol. Phylogenet. Evol.">
        <title>Genome-scale phylogeny and comparative genomics of the fungal order Sordariales.</title>
        <authorList>
            <person name="Hensen N."/>
            <person name="Bonometti L."/>
            <person name="Westerberg I."/>
            <person name="Brannstrom I.O."/>
            <person name="Guillou S."/>
            <person name="Cros-Aarteil S."/>
            <person name="Calhoun S."/>
            <person name="Haridas S."/>
            <person name="Kuo A."/>
            <person name="Mondo S."/>
            <person name="Pangilinan J."/>
            <person name="Riley R."/>
            <person name="LaButti K."/>
            <person name="Andreopoulos B."/>
            <person name="Lipzen A."/>
            <person name="Chen C."/>
            <person name="Yan M."/>
            <person name="Daum C."/>
            <person name="Ng V."/>
            <person name="Clum A."/>
            <person name="Steindorff A."/>
            <person name="Ohm R.A."/>
            <person name="Martin F."/>
            <person name="Silar P."/>
            <person name="Natvig D.O."/>
            <person name="Lalanne C."/>
            <person name="Gautier V."/>
            <person name="Ament-Velasquez S.L."/>
            <person name="Kruys A."/>
            <person name="Hutchinson M.I."/>
            <person name="Powell A.J."/>
            <person name="Barry K."/>
            <person name="Miller A.N."/>
            <person name="Grigoriev I.V."/>
            <person name="Debuchy R."/>
            <person name="Gladieux P."/>
            <person name="Hiltunen Thoren M."/>
            <person name="Johannesson H."/>
        </authorList>
    </citation>
    <scope>NUCLEOTIDE SEQUENCE</scope>
    <source>
        <strain evidence="7">CBS 626.80</strain>
    </source>
</reference>
<dbReference type="PANTHER" id="PTHR34997">
    <property type="entry name" value="AM15"/>
    <property type="match status" value="1"/>
</dbReference>
<evidence type="ECO:0000259" key="6">
    <source>
        <dbReference type="PROSITE" id="PS51782"/>
    </source>
</evidence>
<keyword evidence="2" id="KW-0732">Signal</keyword>
<dbReference type="InterPro" id="IPR018392">
    <property type="entry name" value="LysM"/>
</dbReference>
<dbReference type="Pfam" id="PF01476">
    <property type="entry name" value="LysM"/>
    <property type="match status" value="2"/>
</dbReference>
<feature type="domain" description="LysM" evidence="6">
    <location>
        <begin position="186"/>
        <end position="232"/>
    </location>
</feature>
<dbReference type="PROSITE" id="PS51782">
    <property type="entry name" value="LYSM"/>
    <property type="match status" value="2"/>
</dbReference>
<comment type="similarity">
    <text evidence="4">Belongs to the secreted LysM effector family.</text>
</comment>
<dbReference type="Gene3D" id="3.10.350.10">
    <property type="entry name" value="LysM domain"/>
    <property type="match status" value="2"/>
</dbReference>
<evidence type="ECO:0000256" key="4">
    <source>
        <dbReference type="ARBA" id="ARBA00044955"/>
    </source>
</evidence>